<dbReference type="Pfam" id="PF03403">
    <property type="entry name" value="PAF-AH_p_II"/>
    <property type="match status" value="1"/>
</dbReference>
<name>A0AAU7W3L8_9MICO</name>
<proteinExistence type="predicted"/>
<dbReference type="AlphaFoldDB" id="A0AAU7W3L8"/>
<dbReference type="EMBL" id="CP158357">
    <property type="protein sequence ID" value="XBX80362.1"/>
    <property type="molecule type" value="Genomic_DNA"/>
</dbReference>
<evidence type="ECO:0000256" key="3">
    <source>
        <dbReference type="ARBA" id="ARBA00023098"/>
    </source>
</evidence>
<dbReference type="InterPro" id="IPR029058">
    <property type="entry name" value="AB_hydrolase_fold"/>
</dbReference>
<dbReference type="GO" id="GO:0016042">
    <property type="term" value="P:lipid catabolic process"/>
    <property type="evidence" value="ECO:0007669"/>
    <property type="project" value="UniProtKB-KW"/>
</dbReference>
<feature type="transmembrane region" description="Helical" evidence="4">
    <location>
        <begin position="6"/>
        <end position="22"/>
    </location>
</feature>
<sequence length="446" mass="45434">MPWLDIAVAVGLIATLLTALTTRKRSLTPVSAVGGAAFILLGVAWWVEGDRWQVIALTVCGALVAGLAVWARSGRLTVLSRVASVVVVAALVVVAGAAWGLPPLQVPTPSGPQAVGVGSTVWIDDTRDAHGGHGDGSESRSIPATVWYPASTSGENAAYLPDRGRAAALTGALSAQYGMPALVFDSVARGRAHAAEDTPPAEGRFPVIIASPGSGSTRWLMTSWAEELASHGVIVVALDHPYDSASAELADGSTADTELVATGDDERDQAAADAASAIRAQDISAVIDRIDRGDAGLPALDHADPSLIIAAGHSLGGAAAIEAARMDDRIRGVVDIDGMPRSPADTDLGRPVLFLVAGDSDPNPEYDTTVDGFLARGDAERVTLDGVAHLGFVDAGLILAPLPTITGIRGPEGPRLSAQATLVLVDAVTSGGPADLKALSRIGAVG</sequence>
<keyword evidence="3" id="KW-0443">Lipid metabolism</keyword>
<evidence type="ECO:0000256" key="1">
    <source>
        <dbReference type="ARBA" id="ARBA00022801"/>
    </source>
</evidence>
<keyword evidence="4" id="KW-1133">Transmembrane helix</keyword>
<dbReference type="RefSeq" id="WP_350353176.1">
    <property type="nucleotide sequence ID" value="NZ_CP158357.1"/>
</dbReference>
<accession>A0AAU7W3L8</accession>
<evidence type="ECO:0000313" key="5">
    <source>
        <dbReference type="EMBL" id="XBX80362.1"/>
    </source>
</evidence>
<dbReference type="GO" id="GO:0003847">
    <property type="term" value="F:1-alkyl-2-acetylglycerophosphocholine esterase activity"/>
    <property type="evidence" value="ECO:0007669"/>
    <property type="project" value="TreeGrafter"/>
</dbReference>
<dbReference type="PANTHER" id="PTHR10272">
    <property type="entry name" value="PLATELET-ACTIVATING FACTOR ACETYLHYDROLASE"/>
    <property type="match status" value="1"/>
</dbReference>
<evidence type="ECO:0008006" key="6">
    <source>
        <dbReference type="Google" id="ProtNLM"/>
    </source>
</evidence>
<feature type="transmembrane region" description="Helical" evidence="4">
    <location>
        <begin position="29"/>
        <end position="46"/>
    </location>
</feature>
<protein>
    <recommendedName>
        <fullName evidence="6">Platelet-activating factor acetylhydrolase</fullName>
    </recommendedName>
</protein>
<evidence type="ECO:0000256" key="2">
    <source>
        <dbReference type="ARBA" id="ARBA00022963"/>
    </source>
</evidence>
<dbReference type="PANTHER" id="PTHR10272:SF0">
    <property type="entry name" value="PLATELET-ACTIVATING FACTOR ACETYLHYDROLASE"/>
    <property type="match status" value="1"/>
</dbReference>
<dbReference type="Gene3D" id="3.40.50.1820">
    <property type="entry name" value="alpha/beta hydrolase"/>
    <property type="match status" value="1"/>
</dbReference>
<feature type="transmembrane region" description="Helical" evidence="4">
    <location>
        <begin position="52"/>
        <end position="70"/>
    </location>
</feature>
<dbReference type="SUPFAM" id="SSF53474">
    <property type="entry name" value="alpha/beta-Hydrolases"/>
    <property type="match status" value="1"/>
</dbReference>
<gene>
    <name evidence="5" type="ORF">ABS642_09795</name>
</gene>
<feature type="transmembrane region" description="Helical" evidence="4">
    <location>
        <begin position="82"/>
        <end position="101"/>
    </location>
</feature>
<reference evidence="5" key="1">
    <citation type="submission" date="2024-06" db="EMBL/GenBank/DDBJ databases">
        <title>Draft genome sequence of Microbacterium sp. strain A8/3-1, isolated from Oxytropis tragacanthoides Fisch. ex DC. Root nodules in the Altai region of Russia.</title>
        <authorList>
            <person name="Sazanova A."/>
            <person name="Guro P."/>
            <person name="Kuznetsova I."/>
            <person name="Belimov A."/>
            <person name="Safronova V."/>
        </authorList>
    </citation>
    <scope>NUCLEOTIDE SEQUENCE</scope>
    <source>
        <strain evidence="5">A8/3-1</strain>
    </source>
</reference>
<evidence type="ECO:0000256" key="4">
    <source>
        <dbReference type="SAM" id="Phobius"/>
    </source>
</evidence>
<keyword evidence="2" id="KW-0442">Lipid degradation</keyword>
<keyword evidence="1" id="KW-0378">Hydrolase</keyword>
<organism evidence="5">
    <name type="scientific">Microbacterium sp. A8/3-1</name>
    <dbReference type="NCBI Taxonomy" id="3160749"/>
    <lineage>
        <taxon>Bacteria</taxon>
        <taxon>Bacillati</taxon>
        <taxon>Actinomycetota</taxon>
        <taxon>Actinomycetes</taxon>
        <taxon>Micrococcales</taxon>
        <taxon>Microbacteriaceae</taxon>
        <taxon>Microbacterium</taxon>
    </lineage>
</organism>
<keyword evidence="4" id="KW-0472">Membrane</keyword>
<keyword evidence="4" id="KW-0812">Transmembrane</keyword>